<dbReference type="GeneID" id="98672440"/>
<evidence type="ECO:0000256" key="1">
    <source>
        <dbReference type="SAM" id="MobiDB-lite"/>
    </source>
</evidence>
<dbReference type="SUPFAM" id="SSF74653">
    <property type="entry name" value="TolA/TonB C-terminal domain"/>
    <property type="match status" value="1"/>
</dbReference>
<reference evidence="4" key="1">
    <citation type="submission" date="2019-06" db="EMBL/GenBank/DDBJ databases">
        <title>Alistipes onderdonkii subsp. vulgaris subsp. nov., Alistipes dispar sp. nov. and Alistipes communis sp. nov., isolated from human faeces, and creation of Alistipes onderdonkii subsp. onderdonkii subsp. nov.</title>
        <authorList>
            <person name="Sakamoto M."/>
            <person name="Ikeyama N."/>
            <person name="Ogata Y."/>
            <person name="Suda W."/>
            <person name="Iino T."/>
            <person name="Hattori M."/>
            <person name="Ohkuma M."/>
        </authorList>
    </citation>
    <scope>NUCLEOTIDE SEQUENCE [LARGE SCALE GENOMIC DNA]</scope>
    <source>
        <strain evidence="4">5CPEGH6</strain>
    </source>
</reference>
<feature type="compositionally biased region" description="Basic and acidic residues" evidence="1">
    <location>
        <begin position="1"/>
        <end position="29"/>
    </location>
</feature>
<dbReference type="KEGG" id="ada:A5CPEGH6_04690"/>
<feature type="region of interest" description="Disordered" evidence="1">
    <location>
        <begin position="1"/>
        <end position="68"/>
    </location>
</feature>
<evidence type="ECO:0000256" key="2">
    <source>
        <dbReference type="SAM" id="Phobius"/>
    </source>
</evidence>
<evidence type="ECO:0000313" key="3">
    <source>
        <dbReference type="EMBL" id="BBL05831.1"/>
    </source>
</evidence>
<feature type="transmembrane region" description="Helical" evidence="2">
    <location>
        <begin position="93"/>
        <end position="117"/>
    </location>
</feature>
<protein>
    <recommendedName>
        <fullName evidence="5">Cell envelope biogenesis protein TonB</fullName>
    </recommendedName>
</protein>
<dbReference type="RefSeq" id="WP_232522917.1">
    <property type="nucleotide sequence ID" value="NZ_AP019736.1"/>
</dbReference>
<dbReference type="EMBL" id="AP019736">
    <property type="protein sequence ID" value="BBL05831.1"/>
    <property type="molecule type" value="Genomic_DNA"/>
</dbReference>
<evidence type="ECO:0000313" key="4">
    <source>
        <dbReference type="Proteomes" id="UP000319374"/>
    </source>
</evidence>
<organism evidence="3 4">
    <name type="scientific">Alistipes dispar</name>
    <dbReference type="NCBI Taxonomy" id="2585119"/>
    <lineage>
        <taxon>Bacteria</taxon>
        <taxon>Pseudomonadati</taxon>
        <taxon>Bacteroidota</taxon>
        <taxon>Bacteroidia</taxon>
        <taxon>Bacteroidales</taxon>
        <taxon>Rikenellaceae</taxon>
        <taxon>Alistipes</taxon>
    </lineage>
</organism>
<keyword evidence="2" id="KW-1133">Transmembrane helix</keyword>
<feature type="compositionally biased region" description="Low complexity" evidence="1">
    <location>
        <begin position="30"/>
        <end position="66"/>
    </location>
</feature>
<gene>
    <name evidence="3" type="ORF">A5CPEGH6_04690</name>
</gene>
<accession>A0A4Y1WXY1</accession>
<evidence type="ECO:0008006" key="5">
    <source>
        <dbReference type="Google" id="ProtNLM"/>
    </source>
</evidence>
<proteinExistence type="predicted"/>
<name>A0A4Y1WXY1_9BACT</name>
<keyword evidence="2" id="KW-0812">Transmembrane</keyword>
<dbReference type="AlphaFoldDB" id="A0A4Y1WXY1"/>
<dbReference type="Proteomes" id="UP000319374">
    <property type="component" value="Chromosome"/>
</dbReference>
<sequence>MSSKEHEHTEDSGRSREAGDGAERTRPDAAADGVPGGARTSGRSRAGRSVPAGRGAASGENAGAAEGRPRRARLRLPFDNRREDAGEWAYDHRIGLCITLIAYLVLMIAFVSSKIVVGRRPHQQGMFIDLQSLAELEQERDRLAEEVRRRQQEGEEIDWRSIRNEVSNENALNEKLRDDRGTNAAALNDAAAEAEARMRANREAYEQGLAEERAIREGRRGREEGRHEDRKVKGRVTVSFSLKNPVRQSVDLSVPAYRCEGGGEVVVAIVVNRAGEVVSARVAEGGDDCMREAALHAARVSSFNIDSSAPARQQGTITYTFIPQ</sequence>
<keyword evidence="2" id="KW-0472">Membrane</keyword>
<keyword evidence="4" id="KW-1185">Reference proteome</keyword>